<dbReference type="RefSeq" id="WP_091865988.1">
    <property type="nucleotide sequence ID" value="NZ_FNAO01000002.1"/>
</dbReference>
<keyword evidence="2" id="KW-0238">DNA-binding</keyword>
<keyword evidence="3" id="KW-0233">DNA recombination</keyword>
<dbReference type="PROSITE" id="PS51898">
    <property type="entry name" value="TYR_RECOMBINASE"/>
    <property type="match status" value="1"/>
</dbReference>
<keyword evidence="6" id="KW-1185">Reference proteome</keyword>
<dbReference type="EMBL" id="FNAO01000002">
    <property type="protein sequence ID" value="SDD88067.1"/>
    <property type="molecule type" value="Genomic_DNA"/>
</dbReference>
<dbReference type="InterPro" id="IPR025269">
    <property type="entry name" value="SAM-like_dom"/>
</dbReference>
<dbReference type="Pfam" id="PF00589">
    <property type="entry name" value="Phage_integrase"/>
    <property type="match status" value="1"/>
</dbReference>
<accession>A0A1G6YEC5</accession>
<dbReference type="AlphaFoldDB" id="A0A1G6YEC5"/>
<dbReference type="InterPro" id="IPR002104">
    <property type="entry name" value="Integrase_catalytic"/>
</dbReference>
<dbReference type="InterPro" id="IPR011010">
    <property type="entry name" value="DNA_brk_join_enz"/>
</dbReference>
<dbReference type="PANTHER" id="PTHR30349:SF64">
    <property type="entry name" value="PROPHAGE INTEGRASE INTD-RELATED"/>
    <property type="match status" value="1"/>
</dbReference>
<evidence type="ECO:0000256" key="1">
    <source>
        <dbReference type="ARBA" id="ARBA00008857"/>
    </source>
</evidence>
<dbReference type="InterPro" id="IPR013762">
    <property type="entry name" value="Integrase-like_cat_sf"/>
</dbReference>
<proteinExistence type="inferred from homology"/>
<protein>
    <submittedName>
        <fullName evidence="5">Site-specific recombinase XerD</fullName>
    </submittedName>
</protein>
<dbReference type="Proteomes" id="UP000199109">
    <property type="component" value="Unassembled WGS sequence"/>
</dbReference>
<evidence type="ECO:0000313" key="5">
    <source>
        <dbReference type="EMBL" id="SDD88067.1"/>
    </source>
</evidence>
<feature type="domain" description="Tyr recombinase" evidence="4">
    <location>
        <begin position="229"/>
        <end position="414"/>
    </location>
</feature>
<dbReference type="PANTHER" id="PTHR30349">
    <property type="entry name" value="PHAGE INTEGRASE-RELATED"/>
    <property type="match status" value="1"/>
</dbReference>
<dbReference type="InterPro" id="IPR050090">
    <property type="entry name" value="Tyrosine_recombinase_XerCD"/>
</dbReference>
<name>A0A1G6YEC5_9FLAO</name>
<evidence type="ECO:0000256" key="2">
    <source>
        <dbReference type="ARBA" id="ARBA00023125"/>
    </source>
</evidence>
<dbReference type="GO" id="GO:0006310">
    <property type="term" value="P:DNA recombination"/>
    <property type="evidence" value="ECO:0007669"/>
    <property type="project" value="UniProtKB-KW"/>
</dbReference>
<dbReference type="SUPFAM" id="SSF56349">
    <property type="entry name" value="DNA breaking-rejoining enzymes"/>
    <property type="match status" value="1"/>
</dbReference>
<dbReference type="STRING" id="641691.SAMN05421636_102202"/>
<dbReference type="Pfam" id="PF13102">
    <property type="entry name" value="Phage_int_SAM_5"/>
    <property type="match status" value="1"/>
</dbReference>
<reference evidence="5 6" key="1">
    <citation type="submission" date="2016-10" db="EMBL/GenBank/DDBJ databases">
        <authorList>
            <person name="de Groot N.N."/>
        </authorList>
    </citation>
    <scope>NUCLEOTIDE SEQUENCE [LARGE SCALE GENOMIC DNA]</scope>
    <source>
        <strain evidence="5 6">DSM 23421</strain>
    </source>
</reference>
<dbReference type="Gene3D" id="1.10.443.10">
    <property type="entry name" value="Intergrase catalytic core"/>
    <property type="match status" value="1"/>
</dbReference>
<dbReference type="GO" id="GO:0015074">
    <property type="term" value="P:DNA integration"/>
    <property type="evidence" value="ECO:0007669"/>
    <property type="project" value="InterPro"/>
</dbReference>
<dbReference type="OrthoDB" id="1094492at2"/>
<dbReference type="Gene3D" id="1.10.150.130">
    <property type="match status" value="1"/>
</dbReference>
<gene>
    <name evidence="5" type="ORF">SAMN05421636_102202</name>
</gene>
<evidence type="ECO:0000256" key="3">
    <source>
        <dbReference type="ARBA" id="ARBA00023172"/>
    </source>
</evidence>
<evidence type="ECO:0000259" key="4">
    <source>
        <dbReference type="PROSITE" id="PS51898"/>
    </source>
</evidence>
<dbReference type="GO" id="GO:0003677">
    <property type="term" value="F:DNA binding"/>
    <property type="evidence" value="ECO:0007669"/>
    <property type="project" value="UniProtKB-KW"/>
</dbReference>
<dbReference type="InterPro" id="IPR010998">
    <property type="entry name" value="Integrase_recombinase_N"/>
</dbReference>
<organism evidence="5 6">
    <name type="scientific">Pricia antarctica</name>
    <dbReference type="NCBI Taxonomy" id="641691"/>
    <lineage>
        <taxon>Bacteria</taxon>
        <taxon>Pseudomonadati</taxon>
        <taxon>Bacteroidota</taxon>
        <taxon>Flavobacteriia</taxon>
        <taxon>Flavobacteriales</taxon>
        <taxon>Flavobacteriaceae</taxon>
        <taxon>Pricia</taxon>
    </lineage>
</organism>
<sequence>MARARLILDTRKKSKSVNERLFPIAVRVFHKKPRMIRLSYSTSKVGWDAKNMMLKKSAFANKDVDCDKVNSAIYEKLHSAKSIINKLGDTLSSISADTLVENIKKSWDDKLDSKVKKDLSNEITLAEWGQVLIDRKLKSNKPATAKWYKDSIAAFTQFNDDKSVKLHQISVSFLKDFEMEHVSRGNSKNGISSYVRAIRAIYNSALKEDRFLPIKNPFLHYKIPSTARTKKKALSKEKIVAIRNLRYNENTNLWHTKNYLLSMFNCRGMNLIDLAKLKVKSINGSRIFYGRSKTGDPLSIRITDELAVILDYYIDGKDENDFIFPIGYDGSVETFTKYRSDRRLVNKLLKRIAEDAGIDEKITSYYIRHSWATIAKNMGISTEIISEGLGHHSLKTTEIYLKSFDNSVLDDANELIVG</sequence>
<comment type="similarity">
    <text evidence="1">Belongs to the 'phage' integrase family.</text>
</comment>
<evidence type="ECO:0000313" key="6">
    <source>
        <dbReference type="Proteomes" id="UP000199109"/>
    </source>
</evidence>